<comment type="caution">
    <text evidence="1">The sequence shown here is derived from an EMBL/GenBank/DDBJ whole genome shotgun (WGS) entry which is preliminary data.</text>
</comment>
<accession>A0A4S1WQV6</accession>
<name>A0A4S1WQV6_9SPHN</name>
<keyword evidence="2" id="KW-1185">Reference proteome</keyword>
<dbReference type="RefSeq" id="WP_135981798.1">
    <property type="nucleotide sequence ID" value="NZ_JAASQM010000001.1"/>
</dbReference>
<evidence type="ECO:0000313" key="1">
    <source>
        <dbReference type="EMBL" id="TGX45714.1"/>
    </source>
</evidence>
<dbReference type="Proteomes" id="UP000309848">
    <property type="component" value="Unassembled WGS sequence"/>
</dbReference>
<evidence type="ECO:0000313" key="2">
    <source>
        <dbReference type="Proteomes" id="UP000309848"/>
    </source>
</evidence>
<organism evidence="1 2">
    <name type="scientific">Sphingomonas naasensis</name>
    <dbReference type="NCBI Taxonomy" id="1344951"/>
    <lineage>
        <taxon>Bacteria</taxon>
        <taxon>Pseudomonadati</taxon>
        <taxon>Pseudomonadota</taxon>
        <taxon>Alphaproteobacteria</taxon>
        <taxon>Sphingomonadales</taxon>
        <taxon>Sphingomonadaceae</taxon>
        <taxon>Sphingomonas</taxon>
    </lineage>
</organism>
<proteinExistence type="predicted"/>
<reference evidence="1 2" key="1">
    <citation type="submission" date="2019-04" db="EMBL/GenBank/DDBJ databases">
        <title>Sphingomonas psychrotolerans sp. nov., isolated from soil in the Tianshan Mountains, Xinjiang, China.</title>
        <authorList>
            <person name="Luo Y."/>
            <person name="Sheng H."/>
        </authorList>
    </citation>
    <scope>NUCLEOTIDE SEQUENCE [LARGE SCALE GENOMIC DNA]</scope>
    <source>
        <strain evidence="1 2">KIS18-15</strain>
    </source>
</reference>
<protein>
    <submittedName>
        <fullName evidence="1">Uncharacterized protein</fullName>
    </submittedName>
</protein>
<sequence length="141" mass="16131">MDNFRFDMICEGDKTLAAALTLAFHGHSKGAVGYVIRPAHEKFVHEQYEHLNKPKRPDRLIFLWSNYEKVDGFVAFPFDMDPAGCADFAARWLAKVDYGREPDHDGDNEKGWRVYNEAWGHVEDIRSAIIAIAPAWAMYGK</sequence>
<dbReference type="EMBL" id="SRXU01000001">
    <property type="protein sequence ID" value="TGX45714.1"/>
    <property type="molecule type" value="Genomic_DNA"/>
</dbReference>
<dbReference type="OrthoDB" id="565145at2"/>
<dbReference type="AlphaFoldDB" id="A0A4S1WQV6"/>
<gene>
    <name evidence="1" type="ORF">E5A74_00590</name>
</gene>